<dbReference type="Proteomes" id="UP001589646">
    <property type="component" value="Unassembled WGS sequence"/>
</dbReference>
<protein>
    <submittedName>
        <fullName evidence="2">Uncharacterized protein</fullName>
    </submittedName>
</protein>
<organism evidence="2 3">
    <name type="scientific">Nonomuraea roseola</name>
    <dbReference type="NCBI Taxonomy" id="46179"/>
    <lineage>
        <taxon>Bacteria</taxon>
        <taxon>Bacillati</taxon>
        <taxon>Actinomycetota</taxon>
        <taxon>Actinomycetes</taxon>
        <taxon>Streptosporangiales</taxon>
        <taxon>Streptosporangiaceae</taxon>
        <taxon>Nonomuraea</taxon>
    </lineage>
</organism>
<evidence type="ECO:0000313" key="2">
    <source>
        <dbReference type="EMBL" id="MFB9529258.1"/>
    </source>
</evidence>
<evidence type="ECO:0000313" key="3">
    <source>
        <dbReference type="Proteomes" id="UP001589646"/>
    </source>
</evidence>
<dbReference type="EMBL" id="JBHMCE010000006">
    <property type="protein sequence ID" value="MFB9529258.1"/>
    <property type="molecule type" value="Genomic_DNA"/>
</dbReference>
<gene>
    <name evidence="2" type="ORF">ACFFRN_21855</name>
</gene>
<accession>A0ABV5Q1X2</accession>
<dbReference type="RefSeq" id="WP_346128648.1">
    <property type="nucleotide sequence ID" value="NZ_BAAAXC010000015.1"/>
</dbReference>
<reference evidence="2 3" key="1">
    <citation type="submission" date="2024-09" db="EMBL/GenBank/DDBJ databases">
        <authorList>
            <person name="Sun Q."/>
            <person name="Mori K."/>
        </authorList>
    </citation>
    <scope>NUCLEOTIDE SEQUENCE [LARGE SCALE GENOMIC DNA]</scope>
    <source>
        <strain evidence="2 3">JCM 3323</strain>
    </source>
</reference>
<evidence type="ECO:0000256" key="1">
    <source>
        <dbReference type="SAM" id="SignalP"/>
    </source>
</evidence>
<keyword evidence="1" id="KW-0732">Signal</keyword>
<sequence length="342" mass="37976">MIATKGTKLMIRYIGGVLLLVAALFGPATPASAAALPGEKANYVVSFGSLHEASGSNWVRLGTYSFTSNGRVRSDTWAWSQTAPAPRVGTGTVPGGRCSGTSTTVRPCDINTVKGFLTPATEVRAGSFTLHADASGRQYVNIAWDQTAWRTEEWWVETAPDGTYARLTSKYARKFTHGYGYGSNAGLTVRRPMEAVLGHDAPLTMTYHRATKGSIAYVDRNWNMGQYIRCTDSTWCLTYKTASTSNCKCAAPYDKDQSLQNYIQQVTGKDRRDTHWHWCSCLAKGSQCYKGNSHVYPLLQIIDDKARWRGWVGVEASFYPYNDQADPRRHDMLSVFRVTEWA</sequence>
<proteinExistence type="predicted"/>
<keyword evidence="3" id="KW-1185">Reference proteome</keyword>
<name>A0ABV5Q1X2_9ACTN</name>
<comment type="caution">
    <text evidence="2">The sequence shown here is derived from an EMBL/GenBank/DDBJ whole genome shotgun (WGS) entry which is preliminary data.</text>
</comment>
<feature type="chain" id="PRO_5047262853" evidence="1">
    <location>
        <begin position="34"/>
        <end position="342"/>
    </location>
</feature>
<feature type="signal peptide" evidence="1">
    <location>
        <begin position="1"/>
        <end position="33"/>
    </location>
</feature>